<sequence>MIKTILVGVDGSASSRKAATVAAELAASTGATLHVLTAVDPRSQGGQSEPGRPLGDARLLTPGEAAEAIAAEIAGSLDSVVPHIESSPIQGKPADALVAEATRLGADLIVVGNRRVQGLGRLLGSVAADVAQHAPCDVYIVKTV</sequence>
<dbReference type="InterPro" id="IPR014729">
    <property type="entry name" value="Rossmann-like_a/b/a_fold"/>
</dbReference>
<evidence type="ECO:0000259" key="2">
    <source>
        <dbReference type="Pfam" id="PF00582"/>
    </source>
</evidence>
<gene>
    <name evidence="3" type="ORF">ESP62_010350</name>
</gene>
<comment type="similarity">
    <text evidence="1">Belongs to the universal stress protein A family.</text>
</comment>
<dbReference type="PANTHER" id="PTHR46268:SF6">
    <property type="entry name" value="UNIVERSAL STRESS PROTEIN UP12"/>
    <property type="match status" value="1"/>
</dbReference>
<dbReference type="OrthoDB" id="3427787at2"/>
<accession>A0A641AQQ2</accession>
<evidence type="ECO:0000313" key="3">
    <source>
        <dbReference type="EMBL" id="KAA1378727.1"/>
    </source>
</evidence>
<evidence type="ECO:0000256" key="1">
    <source>
        <dbReference type="ARBA" id="ARBA00008791"/>
    </source>
</evidence>
<comment type="caution">
    <text evidence="3">The sequence shown here is derived from an EMBL/GenBank/DDBJ whole genome shotgun (WGS) entry which is preliminary data.</text>
</comment>
<dbReference type="PRINTS" id="PR01438">
    <property type="entry name" value="UNVRSLSTRESS"/>
</dbReference>
<protein>
    <submittedName>
        <fullName evidence="3">Universal stress protein</fullName>
    </submittedName>
</protein>
<proteinExistence type="inferred from homology"/>
<dbReference type="AlphaFoldDB" id="A0A641AQQ2"/>
<dbReference type="RefSeq" id="WP_129182086.1">
    <property type="nucleotide sequence ID" value="NZ_JAGIOG010000001.1"/>
</dbReference>
<reference evidence="3" key="1">
    <citation type="submission" date="2019-09" db="EMBL/GenBank/DDBJ databases">
        <authorList>
            <person name="Li J."/>
        </authorList>
    </citation>
    <scope>NUCLEOTIDE SEQUENCE [LARGE SCALE GENOMIC DNA]</scope>
    <source>
        <strain evidence="3">NRBC 14897</strain>
    </source>
</reference>
<dbReference type="Pfam" id="PF00582">
    <property type="entry name" value="Usp"/>
    <property type="match status" value="1"/>
</dbReference>
<dbReference type="SUPFAM" id="SSF52402">
    <property type="entry name" value="Adenine nucleotide alpha hydrolases-like"/>
    <property type="match status" value="1"/>
</dbReference>
<keyword evidence="4" id="KW-1185">Reference proteome</keyword>
<organism evidence="3 4">
    <name type="scientific">Aeromicrobium fastidiosum</name>
    <dbReference type="NCBI Taxonomy" id="52699"/>
    <lineage>
        <taxon>Bacteria</taxon>
        <taxon>Bacillati</taxon>
        <taxon>Actinomycetota</taxon>
        <taxon>Actinomycetes</taxon>
        <taxon>Propionibacteriales</taxon>
        <taxon>Nocardioidaceae</taxon>
        <taxon>Aeromicrobium</taxon>
    </lineage>
</organism>
<dbReference type="EMBL" id="SDPP02000002">
    <property type="protein sequence ID" value="KAA1378727.1"/>
    <property type="molecule type" value="Genomic_DNA"/>
</dbReference>
<evidence type="ECO:0000313" key="4">
    <source>
        <dbReference type="Proteomes" id="UP001515100"/>
    </source>
</evidence>
<dbReference type="Gene3D" id="3.40.50.620">
    <property type="entry name" value="HUPs"/>
    <property type="match status" value="1"/>
</dbReference>
<dbReference type="CDD" id="cd00293">
    <property type="entry name" value="USP-like"/>
    <property type="match status" value="1"/>
</dbReference>
<dbReference type="PANTHER" id="PTHR46268">
    <property type="entry name" value="STRESS RESPONSE PROTEIN NHAX"/>
    <property type="match status" value="1"/>
</dbReference>
<name>A0A641AQQ2_9ACTN</name>
<dbReference type="InterPro" id="IPR006015">
    <property type="entry name" value="Universal_stress_UspA"/>
</dbReference>
<dbReference type="InterPro" id="IPR006016">
    <property type="entry name" value="UspA"/>
</dbReference>
<feature type="domain" description="UspA" evidence="2">
    <location>
        <begin position="1"/>
        <end position="142"/>
    </location>
</feature>
<dbReference type="Proteomes" id="UP001515100">
    <property type="component" value="Unassembled WGS sequence"/>
</dbReference>